<sequence length="80" mass="8948">MTSIQRKNTSKEDAVILQKRQETITKTLWDQVLSAFKDIQKELQEDARIRGMSNCCVTPISSSPRTGSTKPSDFSATSKV</sequence>
<dbReference type="VEuPathDB" id="HostDB:ENSCPOG00000040584"/>
<dbReference type="Bgee" id="ENSCPOG00000040584">
    <property type="expression patterns" value="Expressed in testis and 2 other cell types or tissues"/>
</dbReference>
<dbReference type="Pfam" id="PF15732">
    <property type="entry name" value="DUF4681"/>
    <property type="match status" value="1"/>
</dbReference>
<evidence type="ECO:0000313" key="3">
    <source>
        <dbReference type="Proteomes" id="UP000005447"/>
    </source>
</evidence>
<feature type="region of interest" description="Disordered" evidence="1">
    <location>
        <begin position="58"/>
        <end position="80"/>
    </location>
</feature>
<reference evidence="2" key="3">
    <citation type="submission" date="2025-09" db="UniProtKB">
        <authorList>
            <consortium name="Ensembl"/>
        </authorList>
    </citation>
    <scope>IDENTIFICATION</scope>
    <source>
        <strain evidence="2">2N</strain>
    </source>
</reference>
<dbReference type="OMA" id="GMSNCCV"/>
<name>A0A286XML4_CAVPO</name>
<dbReference type="EMBL" id="AAKN02015086">
    <property type="status" value="NOT_ANNOTATED_CDS"/>
    <property type="molecule type" value="Genomic_DNA"/>
</dbReference>
<accession>A0A286XML4</accession>
<protein>
    <submittedName>
        <fullName evidence="2">Uncharacterized protein</fullName>
    </submittedName>
</protein>
<reference evidence="2" key="2">
    <citation type="submission" date="2025-08" db="UniProtKB">
        <authorList>
            <consortium name="Ensembl"/>
        </authorList>
    </citation>
    <scope>IDENTIFICATION</scope>
    <source>
        <strain evidence="2">2N</strain>
    </source>
</reference>
<keyword evidence="3" id="KW-1185">Reference proteome</keyword>
<dbReference type="AlphaFoldDB" id="A0A286XML4"/>
<proteinExistence type="predicted"/>
<dbReference type="GeneTree" id="ENSGT00940000164920"/>
<evidence type="ECO:0000256" key="1">
    <source>
        <dbReference type="SAM" id="MobiDB-lite"/>
    </source>
</evidence>
<dbReference type="Proteomes" id="UP000005447">
    <property type="component" value="Unassembled WGS sequence"/>
</dbReference>
<organism evidence="2 3">
    <name type="scientific">Cavia porcellus</name>
    <name type="common">Guinea pig</name>
    <dbReference type="NCBI Taxonomy" id="10141"/>
    <lineage>
        <taxon>Eukaryota</taxon>
        <taxon>Metazoa</taxon>
        <taxon>Chordata</taxon>
        <taxon>Craniata</taxon>
        <taxon>Vertebrata</taxon>
        <taxon>Euteleostomi</taxon>
        <taxon>Mammalia</taxon>
        <taxon>Eutheria</taxon>
        <taxon>Euarchontoglires</taxon>
        <taxon>Glires</taxon>
        <taxon>Rodentia</taxon>
        <taxon>Hystricomorpha</taxon>
        <taxon>Caviidae</taxon>
        <taxon>Cavia</taxon>
    </lineage>
</organism>
<dbReference type="InterPro" id="IPR031465">
    <property type="entry name" value="DUF4681"/>
</dbReference>
<dbReference type="Ensembl" id="ENSCPOT00000036898.1">
    <property type="protein sequence ID" value="ENSCPOP00000026736.1"/>
    <property type="gene ID" value="ENSCPOG00000040584.1"/>
</dbReference>
<reference evidence="3" key="1">
    <citation type="journal article" date="2011" name="Nature">
        <title>A high-resolution map of human evolutionary constraint using 29 mammals.</title>
        <authorList>
            <person name="Lindblad-Toh K."/>
            <person name="Garber M."/>
            <person name="Zuk O."/>
            <person name="Lin M.F."/>
            <person name="Parker B.J."/>
            <person name="Washietl S."/>
            <person name="Kheradpour P."/>
            <person name="Ernst J."/>
            <person name="Jordan G."/>
            <person name="Mauceli E."/>
            <person name="Ward L.D."/>
            <person name="Lowe C.B."/>
            <person name="Holloway A.K."/>
            <person name="Clamp M."/>
            <person name="Gnerre S."/>
            <person name="Alfoldi J."/>
            <person name="Beal K."/>
            <person name="Chang J."/>
            <person name="Clawson H."/>
            <person name="Cuff J."/>
            <person name="Di Palma F."/>
            <person name="Fitzgerald S."/>
            <person name="Flicek P."/>
            <person name="Guttman M."/>
            <person name="Hubisz M.J."/>
            <person name="Jaffe D.B."/>
            <person name="Jungreis I."/>
            <person name="Kent W.J."/>
            <person name="Kostka D."/>
            <person name="Lara M."/>
            <person name="Martins A.L."/>
            <person name="Massingham T."/>
            <person name="Moltke I."/>
            <person name="Raney B.J."/>
            <person name="Rasmussen M.D."/>
            <person name="Robinson J."/>
            <person name="Stark A."/>
            <person name="Vilella A.J."/>
            <person name="Wen J."/>
            <person name="Xie X."/>
            <person name="Zody M.C."/>
            <person name="Baldwin J."/>
            <person name="Bloom T."/>
            <person name="Chin C.W."/>
            <person name="Heiman D."/>
            <person name="Nicol R."/>
            <person name="Nusbaum C."/>
            <person name="Young S."/>
            <person name="Wilkinson J."/>
            <person name="Worley K.C."/>
            <person name="Kovar C.L."/>
            <person name="Muzny D.M."/>
            <person name="Gibbs R.A."/>
            <person name="Cree A."/>
            <person name="Dihn H.H."/>
            <person name="Fowler G."/>
            <person name="Jhangiani S."/>
            <person name="Joshi V."/>
            <person name="Lee S."/>
            <person name="Lewis L.R."/>
            <person name="Nazareth L.V."/>
            <person name="Okwuonu G."/>
            <person name="Santibanez J."/>
            <person name="Warren W.C."/>
            <person name="Mardis E.R."/>
            <person name="Weinstock G.M."/>
            <person name="Wilson R.K."/>
            <person name="Delehaunty K."/>
            <person name="Dooling D."/>
            <person name="Fronik C."/>
            <person name="Fulton L."/>
            <person name="Fulton B."/>
            <person name="Graves T."/>
            <person name="Minx P."/>
            <person name="Sodergren E."/>
            <person name="Birney E."/>
            <person name="Margulies E.H."/>
            <person name="Herrero J."/>
            <person name="Green E.D."/>
            <person name="Haussler D."/>
            <person name="Siepel A."/>
            <person name="Goldman N."/>
            <person name="Pollard K.S."/>
            <person name="Pedersen J.S."/>
            <person name="Lander E.S."/>
            <person name="Kellis M."/>
        </authorList>
    </citation>
    <scope>NUCLEOTIDE SEQUENCE [LARGE SCALE GENOMIC DNA]</scope>
    <source>
        <strain evidence="3">2N</strain>
    </source>
</reference>
<evidence type="ECO:0000313" key="2">
    <source>
        <dbReference type="Ensembl" id="ENSCPOP00000026736.1"/>
    </source>
</evidence>
<dbReference type="InParanoid" id="A0A286XML4"/>